<proteinExistence type="predicted"/>
<protein>
    <submittedName>
        <fullName evidence="1">Uncharacterized protein</fullName>
    </submittedName>
</protein>
<name>A0A1G7AWV5_9BACI</name>
<dbReference type="Proteomes" id="UP000183507">
    <property type="component" value="Unassembled WGS sequence"/>
</dbReference>
<dbReference type="AlphaFoldDB" id="A0A1G7AWV5"/>
<evidence type="ECO:0000313" key="2">
    <source>
        <dbReference type="Proteomes" id="UP000183507"/>
    </source>
</evidence>
<organism evidence="1 2">
    <name type="scientific">Bacillus wiedmannii</name>
    <dbReference type="NCBI Taxonomy" id="1890302"/>
    <lineage>
        <taxon>Bacteria</taxon>
        <taxon>Bacillati</taxon>
        <taxon>Bacillota</taxon>
        <taxon>Bacilli</taxon>
        <taxon>Bacillales</taxon>
        <taxon>Bacillaceae</taxon>
        <taxon>Bacillus</taxon>
        <taxon>Bacillus cereus group</taxon>
    </lineage>
</organism>
<dbReference type="RefSeq" id="WP_074651508.1">
    <property type="nucleotide sequence ID" value="NZ_FMZR01000016.1"/>
</dbReference>
<evidence type="ECO:0000313" key="1">
    <source>
        <dbReference type="EMBL" id="SDE19057.1"/>
    </source>
</evidence>
<gene>
    <name evidence="1" type="ORF">SAMN04487767_11638</name>
</gene>
<accession>A0A1G7AWV5</accession>
<sequence length="62" mass="7168">MSRKEAFTKEIVDETGISQGSLYQGSTTIHQLKKFIMPQNKKCTFLPRDVNFLVLEYLLFLA</sequence>
<reference evidence="2" key="1">
    <citation type="submission" date="2016-10" db="EMBL/GenBank/DDBJ databases">
        <authorList>
            <person name="Varghese N."/>
        </authorList>
    </citation>
    <scope>NUCLEOTIDE SEQUENCE [LARGE SCALE GENOMIC DNA]</scope>
    <source>
        <strain evidence="2">KPR-7A</strain>
    </source>
</reference>
<dbReference type="EMBL" id="FMZR01000016">
    <property type="protein sequence ID" value="SDE19057.1"/>
    <property type="molecule type" value="Genomic_DNA"/>
</dbReference>